<reference evidence="1" key="1">
    <citation type="submission" date="2019-10" db="EMBL/GenBank/DDBJ databases">
        <authorList>
            <person name="Soares A.E.R."/>
            <person name="Aleixo A."/>
            <person name="Schneider P."/>
            <person name="Miyaki C.Y."/>
            <person name="Schneider M.P."/>
            <person name="Mello C."/>
            <person name="Vasconcelos A.T.R."/>
        </authorList>
    </citation>
    <scope>NUCLEOTIDE SEQUENCE</scope>
    <source>
        <tissue evidence="1">Muscle</tissue>
    </source>
</reference>
<dbReference type="InterPro" id="IPR051320">
    <property type="entry name" value="Viral_Replic_Matur_Polypro"/>
</dbReference>
<dbReference type="Gene3D" id="3.30.70.270">
    <property type="match status" value="1"/>
</dbReference>
<name>A0ABQ9DI78_9PASS</name>
<evidence type="ECO:0008006" key="3">
    <source>
        <dbReference type="Google" id="ProtNLM"/>
    </source>
</evidence>
<dbReference type="SUPFAM" id="SSF56672">
    <property type="entry name" value="DNA/RNA polymerases"/>
    <property type="match status" value="1"/>
</dbReference>
<dbReference type="PANTHER" id="PTHR33064:SF29">
    <property type="entry name" value="PEPTIDASE A2 DOMAIN-CONTAINING PROTEIN-RELATED"/>
    <property type="match status" value="1"/>
</dbReference>
<protein>
    <recommendedName>
        <fullName evidence="3">Reverse transcriptase domain-containing protein</fullName>
    </recommendedName>
</protein>
<proteinExistence type="predicted"/>
<accession>A0ABQ9DI78</accession>
<organism evidence="1 2">
    <name type="scientific">Willisornis vidua</name>
    <name type="common">Xingu scale-backed antbird</name>
    <dbReference type="NCBI Taxonomy" id="1566151"/>
    <lineage>
        <taxon>Eukaryota</taxon>
        <taxon>Metazoa</taxon>
        <taxon>Chordata</taxon>
        <taxon>Craniata</taxon>
        <taxon>Vertebrata</taxon>
        <taxon>Euteleostomi</taxon>
        <taxon>Archelosauria</taxon>
        <taxon>Archosauria</taxon>
        <taxon>Dinosauria</taxon>
        <taxon>Saurischia</taxon>
        <taxon>Theropoda</taxon>
        <taxon>Coelurosauria</taxon>
        <taxon>Aves</taxon>
        <taxon>Neognathae</taxon>
        <taxon>Neoaves</taxon>
        <taxon>Telluraves</taxon>
        <taxon>Australaves</taxon>
        <taxon>Passeriformes</taxon>
        <taxon>Thamnophilidae</taxon>
        <taxon>Willisornis</taxon>
    </lineage>
</organism>
<comment type="caution">
    <text evidence="1">The sequence shown here is derived from an EMBL/GenBank/DDBJ whole genome shotgun (WGS) entry which is preliminary data.</text>
</comment>
<sequence>MSRGNLEKKLWKVFKWHEYRSELLRPEPDMPQLEKVDRPQEPKCGISWPNMEDMEQWERKPTCALAVQVRELKENGRRLVRYIDDIIIWKDTAEEAFENGKKIIQILLGDSFTIKQSKVKGPAREFQFLGVKWQDRCCQIPTQVITKITAMSPPMSKKETEAFLGAISYRGSEANTLTDKEILATYEGVQAASEVIGTGAQLFLAPRLPVLKWVLAGQAASTHHAIDAHWSKWIALILQRTCVEKPNHPGILEIIMNWPKGENFGLADEEKEE</sequence>
<dbReference type="EMBL" id="WHWB01033271">
    <property type="protein sequence ID" value="KAJ7420867.1"/>
    <property type="molecule type" value="Genomic_DNA"/>
</dbReference>
<dbReference type="PANTHER" id="PTHR33064">
    <property type="entry name" value="POL PROTEIN"/>
    <property type="match status" value="1"/>
</dbReference>
<gene>
    <name evidence="1" type="ORF">WISP_46229</name>
</gene>
<evidence type="ECO:0000313" key="1">
    <source>
        <dbReference type="EMBL" id="KAJ7420867.1"/>
    </source>
</evidence>
<dbReference type="InterPro" id="IPR043128">
    <property type="entry name" value="Rev_trsase/Diguanyl_cyclase"/>
</dbReference>
<dbReference type="InterPro" id="IPR043502">
    <property type="entry name" value="DNA/RNA_pol_sf"/>
</dbReference>
<keyword evidence="2" id="KW-1185">Reference proteome</keyword>
<dbReference type="Proteomes" id="UP001145742">
    <property type="component" value="Unassembled WGS sequence"/>
</dbReference>
<evidence type="ECO:0000313" key="2">
    <source>
        <dbReference type="Proteomes" id="UP001145742"/>
    </source>
</evidence>